<comment type="pathway">
    <text evidence="1 9">Carbohydrate acid metabolism; D-gluconate degradation.</text>
</comment>
<dbReference type="Proteomes" id="UP000091956">
    <property type="component" value="Unassembled WGS sequence"/>
</dbReference>
<keyword evidence="4 9" id="KW-0808">Transferase</keyword>
<dbReference type="GO" id="GO:0005737">
    <property type="term" value="C:cytoplasm"/>
    <property type="evidence" value="ECO:0007669"/>
    <property type="project" value="TreeGrafter"/>
</dbReference>
<evidence type="ECO:0000256" key="8">
    <source>
        <dbReference type="ARBA" id="ARBA00048090"/>
    </source>
</evidence>
<evidence type="ECO:0000256" key="6">
    <source>
        <dbReference type="ARBA" id="ARBA00022777"/>
    </source>
</evidence>
<name>A0A1B8GHT8_9PEZI</name>
<dbReference type="InterPro" id="IPR027417">
    <property type="entry name" value="P-loop_NTPase"/>
</dbReference>
<keyword evidence="5 9" id="KW-0547">Nucleotide-binding</keyword>
<proteinExistence type="inferred from homology"/>
<dbReference type="PANTHER" id="PTHR43442">
    <property type="entry name" value="GLUCONOKINASE-RELATED"/>
    <property type="match status" value="1"/>
</dbReference>
<dbReference type="EMBL" id="KV460236">
    <property type="protein sequence ID" value="OBT95389.1"/>
    <property type="molecule type" value="Genomic_DNA"/>
</dbReference>
<dbReference type="STRING" id="342668.A0A1B8GHT8"/>
<keyword evidence="6 9" id="KW-0418">Kinase</keyword>
<reference evidence="10 11" key="1">
    <citation type="submission" date="2016-03" db="EMBL/GenBank/DDBJ databases">
        <title>Comparative genomics of Pseudogymnoascus destructans, the fungus causing white-nose syndrome of bats.</title>
        <authorList>
            <person name="Palmer J.M."/>
            <person name="Drees K.P."/>
            <person name="Foster J.T."/>
            <person name="Lindner D.L."/>
        </authorList>
    </citation>
    <scope>NUCLEOTIDE SEQUENCE [LARGE SCALE GENOMIC DNA]</scope>
    <source>
        <strain evidence="10 11">UAMH 10579</strain>
    </source>
</reference>
<comment type="similarity">
    <text evidence="2 9">Belongs to the gluconokinase GntK/GntV family.</text>
</comment>
<evidence type="ECO:0000256" key="3">
    <source>
        <dbReference type="ARBA" id="ARBA00012054"/>
    </source>
</evidence>
<evidence type="ECO:0000256" key="2">
    <source>
        <dbReference type="ARBA" id="ARBA00008420"/>
    </source>
</evidence>
<dbReference type="GO" id="GO:0046316">
    <property type="term" value="F:gluconokinase activity"/>
    <property type="evidence" value="ECO:0007669"/>
    <property type="project" value="UniProtKB-EC"/>
</dbReference>
<evidence type="ECO:0000313" key="11">
    <source>
        <dbReference type="Proteomes" id="UP000091956"/>
    </source>
</evidence>
<dbReference type="Gene3D" id="3.40.50.300">
    <property type="entry name" value="P-loop containing nucleotide triphosphate hydrolases"/>
    <property type="match status" value="1"/>
</dbReference>
<evidence type="ECO:0000256" key="1">
    <source>
        <dbReference type="ARBA" id="ARBA00004875"/>
    </source>
</evidence>
<sequence>MESITTTTPSYTSSGPSAHKHIWLITGPAGCGKSTVASHLASALHLPFLEGDDYHTSENVSKMASGHPLTDSDRWDWLSRLRISSLSTLSPPTPPSPSGVIVTCSALKRKYRDVMRVAPYNDPRVLVHFIFLSASEETLLKRVEGRKGHYFGKDMVKSQLESLEVPVGERDVVVIDVSVGREEVQRRALEVVREAMGVERAKLA</sequence>
<gene>
    <name evidence="10" type="ORF">VE01_06561</name>
</gene>
<evidence type="ECO:0000256" key="7">
    <source>
        <dbReference type="ARBA" id="ARBA00022840"/>
    </source>
</evidence>
<dbReference type="PANTHER" id="PTHR43442:SF3">
    <property type="entry name" value="GLUCONOKINASE-RELATED"/>
    <property type="match status" value="1"/>
</dbReference>
<comment type="catalytic activity">
    <reaction evidence="8 9">
        <text>D-gluconate + ATP = 6-phospho-D-gluconate + ADP + H(+)</text>
        <dbReference type="Rhea" id="RHEA:19433"/>
        <dbReference type="ChEBI" id="CHEBI:15378"/>
        <dbReference type="ChEBI" id="CHEBI:18391"/>
        <dbReference type="ChEBI" id="CHEBI:30616"/>
        <dbReference type="ChEBI" id="CHEBI:58759"/>
        <dbReference type="ChEBI" id="CHEBI:456216"/>
        <dbReference type="EC" id="2.7.1.12"/>
    </reaction>
</comment>
<dbReference type="Pfam" id="PF13238">
    <property type="entry name" value="AAA_18"/>
    <property type="match status" value="1"/>
</dbReference>
<evidence type="ECO:0000256" key="9">
    <source>
        <dbReference type="RuleBase" id="RU363066"/>
    </source>
</evidence>
<dbReference type="EC" id="2.7.1.12" evidence="3 9"/>
<keyword evidence="11" id="KW-1185">Reference proteome</keyword>
<evidence type="ECO:0000256" key="5">
    <source>
        <dbReference type="ARBA" id="ARBA00022741"/>
    </source>
</evidence>
<dbReference type="GeneID" id="28839947"/>
<dbReference type="AlphaFoldDB" id="A0A1B8GHT8"/>
<dbReference type="RefSeq" id="XP_018129122.1">
    <property type="nucleotide sequence ID" value="XM_018276004.2"/>
</dbReference>
<organism evidence="10 11">
    <name type="scientific">Pseudogymnoascus verrucosus</name>
    <dbReference type="NCBI Taxonomy" id="342668"/>
    <lineage>
        <taxon>Eukaryota</taxon>
        <taxon>Fungi</taxon>
        <taxon>Dikarya</taxon>
        <taxon>Ascomycota</taxon>
        <taxon>Pezizomycotina</taxon>
        <taxon>Leotiomycetes</taxon>
        <taxon>Thelebolales</taxon>
        <taxon>Thelebolaceae</taxon>
        <taxon>Pseudogymnoascus</taxon>
    </lineage>
</organism>
<reference evidence="11" key="2">
    <citation type="journal article" date="2018" name="Nat. Commun.">
        <title>Extreme sensitivity to ultraviolet light in the fungal pathogen causing white-nose syndrome of bats.</title>
        <authorList>
            <person name="Palmer J.M."/>
            <person name="Drees K.P."/>
            <person name="Foster J.T."/>
            <person name="Lindner D.L."/>
        </authorList>
    </citation>
    <scope>NUCLEOTIDE SEQUENCE [LARGE SCALE GENOMIC DNA]</scope>
    <source>
        <strain evidence="11">UAMH 10579</strain>
    </source>
</reference>
<protein>
    <recommendedName>
        <fullName evidence="3 9">Gluconokinase</fullName>
        <ecNumber evidence="3 9">2.7.1.12</ecNumber>
    </recommendedName>
</protein>
<keyword evidence="7 9" id="KW-0067">ATP-binding</keyword>
<evidence type="ECO:0000313" key="10">
    <source>
        <dbReference type="EMBL" id="OBT95389.1"/>
    </source>
</evidence>
<dbReference type="SUPFAM" id="SSF52540">
    <property type="entry name" value="P-loop containing nucleoside triphosphate hydrolases"/>
    <property type="match status" value="1"/>
</dbReference>
<dbReference type="UniPathway" id="UPA00792"/>
<accession>A0A1B8GHT8</accession>
<dbReference type="NCBIfam" id="TIGR01313">
    <property type="entry name" value="therm_gnt_kin"/>
    <property type="match status" value="1"/>
</dbReference>
<evidence type="ECO:0000256" key="4">
    <source>
        <dbReference type="ARBA" id="ARBA00022679"/>
    </source>
</evidence>
<dbReference type="CDD" id="cd02021">
    <property type="entry name" value="GntK"/>
    <property type="match status" value="1"/>
</dbReference>
<dbReference type="GO" id="GO:0005975">
    <property type="term" value="P:carbohydrate metabolic process"/>
    <property type="evidence" value="ECO:0007669"/>
    <property type="project" value="InterPro"/>
</dbReference>
<dbReference type="InterPro" id="IPR006001">
    <property type="entry name" value="Therm_gnt_kin"/>
</dbReference>
<dbReference type="GO" id="GO:0005524">
    <property type="term" value="F:ATP binding"/>
    <property type="evidence" value="ECO:0007669"/>
    <property type="project" value="UniProtKB-KW"/>
</dbReference>
<dbReference type="OrthoDB" id="275177at2759"/>